<dbReference type="EMBL" id="CP092418">
    <property type="protein sequence ID" value="USD23305.1"/>
    <property type="molecule type" value="Genomic_DNA"/>
</dbReference>
<keyword evidence="2" id="KW-1185">Reference proteome</keyword>
<protein>
    <submittedName>
        <fullName evidence="1">Uncharacterized protein</fullName>
    </submittedName>
</protein>
<dbReference type="Proteomes" id="UP001055658">
    <property type="component" value="Chromosome"/>
</dbReference>
<gene>
    <name evidence="1" type="ORF">MJO52_09255</name>
</gene>
<proteinExistence type="predicted"/>
<name>A0ABY4VG66_9GAMM</name>
<evidence type="ECO:0000313" key="2">
    <source>
        <dbReference type="Proteomes" id="UP001055658"/>
    </source>
</evidence>
<reference evidence="1" key="1">
    <citation type="submission" date="2022-02" db="EMBL/GenBank/DDBJ databases">
        <title>Coral-associated bacteria.</title>
        <authorList>
            <person name="Tang K."/>
            <person name="Wang X."/>
        </authorList>
    </citation>
    <scope>NUCLEOTIDE SEQUENCE</scope>
    <source>
        <strain evidence="1">SCSIO 43006</strain>
    </source>
</reference>
<evidence type="ECO:0000313" key="1">
    <source>
        <dbReference type="EMBL" id="USD23305.1"/>
    </source>
</evidence>
<dbReference type="RefSeq" id="WP_252085651.1">
    <property type="nucleotide sequence ID" value="NZ_CP092418.1"/>
</dbReference>
<accession>A0ABY4VG66</accession>
<organism evidence="1 2">
    <name type="scientific">Microbulbifer variabilis</name>
    <dbReference type="NCBI Taxonomy" id="266805"/>
    <lineage>
        <taxon>Bacteria</taxon>
        <taxon>Pseudomonadati</taxon>
        <taxon>Pseudomonadota</taxon>
        <taxon>Gammaproteobacteria</taxon>
        <taxon>Cellvibrionales</taxon>
        <taxon>Microbulbiferaceae</taxon>
        <taxon>Microbulbifer</taxon>
    </lineage>
</organism>
<sequence>MSNRLQLPIIEILKDGKYYRLDWDDHNSEADRVLYEKKDSLEGYIEGYFDALENNKGRIVCLASNTGTIKKLTKENAEKLKSMLERILYPIVTARYKKIQYLENLPEVKVQRKREGS</sequence>